<dbReference type="EMBL" id="LXFE01002866">
    <property type="protein sequence ID" value="OLL22731.1"/>
    <property type="molecule type" value="Genomic_DNA"/>
</dbReference>
<keyword evidence="3" id="KW-1185">Reference proteome</keyword>
<proteinExistence type="predicted"/>
<dbReference type="InterPro" id="IPR039961">
    <property type="entry name" value="Nuo9.5"/>
</dbReference>
<sequence>MSSLTKWLAQKSREQPAIVWSVFIGTLGPVMVFTVRPFRRWLGYEKPEAIPFSYPVPQRSRRSLPSTYDDPVEDINRYTLWDKMRDTIASVAGK</sequence>
<accession>A0A1U7LJN1</accession>
<keyword evidence="1" id="KW-0472">Membrane</keyword>
<reference evidence="2 3" key="1">
    <citation type="submission" date="2016-04" db="EMBL/GenBank/DDBJ databases">
        <title>Evolutionary innovation and constraint leading to complex multicellularity in the Ascomycota.</title>
        <authorList>
            <person name="Cisse O."/>
            <person name="Nguyen A."/>
            <person name="Hewitt D.A."/>
            <person name="Jedd G."/>
            <person name="Stajich J.E."/>
        </authorList>
    </citation>
    <scope>NUCLEOTIDE SEQUENCE [LARGE SCALE GENOMIC DNA]</scope>
    <source>
        <strain evidence="2 3">DAH-3</strain>
    </source>
</reference>
<evidence type="ECO:0000313" key="3">
    <source>
        <dbReference type="Proteomes" id="UP000186594"/>
    </source>
</evidence>
<dbReference type="CDD" id="cd22903">
    <property type="entry name" value="NI9M"/>
    <property type="match status" value="1"/>
</dbReference>
<name>A0A1U7LJN1_NEOID</name>
<dbReference type="STRING" id="1198029.A0A1U7LJN1"/>
<dbReference type="OrthoDB" id="2093409at2759"/>
<dbReference type="Proteomes" id="UP000186594">
    <property type="component" value="Unassembled WGS sequence"/>
</dbReference>
<organism evidence="2 3">
    <name type="scientific">Neolecta irregularis (strain DAH-3)</name>
    <dbReference type="NCBI Taxonomy" id="1198029"/>
    <lineage>
        <taxon>Eukaryota</taxon>
        <taxon>Fungi</taxon>
        <taxon>Dikarya</taxon>
        <taxon>Ascomycota</taxon>
        <taxon>Taphrinomycotina</taxon>
        <taxon>Neolectales</taxon>
        <taxon>Neolectaceae</taxon>
        <taxon>Neolecta</taxon>
    </lineage>
</organism>
<comment type="caution">
    <text evidence="2">The sequence shown here is derived from an EMBL/GenBank/DDBJ whole genome shotgun (WGS) entry which is preliminary data.</text>
</comment>
<keyword evidence="2" id="KW-0830">Ubiquinone</keyword>
<dbReference type="OMA" id="INRYTLW"/>
<keyword evidence="1" id="KW-0812">Transmembrane</keyword>
<gene>
    <name evidence="2" type="ORF">NEOLI_004770</name>
</gene>
<keyword evidence="1" id="KW-1133">Transmembrane helix</keyword>
<dbReference type="PANTHER" id="PTHR38488:SF1">
    <property type="entry name" value="OXIDOREDUCTASE 9.5 KDA SUBUNIT, PUTATIVE (AFU_ORTHOLOGUE AFUA_5G08980)-RELATED"/>
    <property type="match status" value="1"/>
</dbReference>
<feature type="transmembrane region" description="Helical" evidence="1">
    <location>
        <begin position="17"/>
        <end position="35"/>
    </location>
</feature>
<evidence type="ECO:0000256" key="1">
    <source>
        <dbReference type="SAM" id="Phobius"/>
    </source>
</evidence>
<evidence type="ECO:0000313" key="2">
    <source>
        <dbReference type="EMBL" id="OLL22731.1"/>
    </source>
</evidence>
<dbReference type="AlphaFoldDB" id="A0A1U7LJN1"/>
<dbReference type="PANTHER" id="PTHR38488">
    <property type="entry name" value="OXIDOREDUCTASE 9.5 KDA SUBUNIT, PUTATIVE (AFU_ORTHOLOGUE AFUA_5G08980)-RELATED"/>
    <property type="match status" value="1"/>
</dbReference>
<protein>
    <submittedName>
        <fullName evidence="2">NADH-ubiquinone oxidoreductase 9 subunit</fullName>
    </submittedName>
</protein>